<dbReference type="InterPro" id="IPR044253">
    <property type="entry name" value="WCRKC1/2"/>
</dbReference>
<evidence type="ECO:0000313" key="1">
    <source>
        <dbReference type="EMBL" id="GMN55864.1"/>
    </source>
</evidence>
<dbReference type="PANTHER" id="PTHR47192">
    <property type="entry name" value="THIOREDOXIN-LIKE 3-2, CHLOROPLASTIC"/>
    <property type="match status" value="1"/>
</dbReference>
<proteinExistence type="predicted"/>
<comment type="caution">
    <text evidence="1">The sequence shown here is derived from an EMBL/GenBank/DDBJ whole genome shotgun (WGS) entry which is preliminary data.</text>
</comment>
<protein>
    <submittedName>
        <fullName evidence="1">Uncharacterized protein</fullName>
    </submittedName>
</protein>
<keyword evidence="2" id="KW-1185">Reference proteome</keyword>
<organism evidence="1 2">
    <name type="scientific">Ficus carica</name>
    <name type="common">Common fig</name>
    <dbReference type="NCBI Taxonomy" id="3494"/>
    <lineage>
        <taxon>Eukaryota</taxon>
        <taxon>Viridiplantae</taxon>
        <taxon>Streptophyta</taxon>
        <taxon>Embryophyta</taxon>
        <taxon>Tracheophyta</taxon>
        <taxon>Spermatophyta</taxon>
        <taxon>Magnoliopsida</taxon>
        <taxon>eudicotyledons</taxon>
        <taxon>Gunneridae</taxon>
        <taxon>Pentapetalae</taxon>
        <taxon>rosids</taxon>
        <taxon>fabids</taxon>
        <taxon>Rosales</taxon>
        <taxon>Moraceae</taxon>
        <taxon>Ficeae</taxon>
        <taxon>Ficus</taxon>
    </lineage>
</organism>
<reference evidence="1" key="1">
    <citation type="submission" date="2023-07" db="EMBL/GenBank/DDBJ databases">
        <title>draft genome sequence of fig (Ficus carica).</title>
        <authorList>
            <person name="Takahashi T."/>
            <person name="Nishimura K."/>
        </authorList>
    </citation>
    <scope>NUCLEOTIDE SEQUENCE</scope>
</reference>
<gene>
    <name evidence="1" type="ORF">TIFTF001_024986</name>
</gene>
<evidence type="ECO:0000313" key="2">
    <source>
        <dbReference type="Proteomes" id="UP001187192"/>
    </source>
</evidence>
<accession>A0AA88AMZ0</accession>
<name>A0AA88AMZ0_FICCA</name>
<dbReference type="PANTHER" id="PTHR47192:SF3">
    <property type="entry name" value="THIOREDOXIN-LIKE 3-1, CHLOROPLASTIC"/>
    <property type="match status" value="1"/>
</dbReference>
<sequence>MSILAANSHVLWREFHHPHQIQQHYLCATGIHSLSSRKLSGFWVDFRNRDQKKTSERDLRAAAFWPELSRPSAVEMEPINDCDHHDRILSHAREISQPILID</sequence>
<dbReference type="GO" id="GO:0009570">
    <property type="term" value="C:chloroplast stroma"/>
    <property type="evidence" value="ECO:0007669"/>
    <property type="project" value="InterPro"/>
</dbReference>
<dbReference type="Proteomes" id="UP001187192">
    <property type="component" value="Unassembled WGS sequence"/>
</dbReference>
<dbReference type="EMBL" id="BTGU01000060">
    <property type="protein sequence ID" value="GMN55864.1"/>
    <property type="molecule type" value="Genomic_DNA"/>
</dbReference>
<dbReference type="AlphaFoldDB" id="A0AA88AMZ0"/>